<proteinExistence type="predicted"/>
<accession>A0A4Q7YK85</accession>
<evidence type="ECO:0000313" key="1">
    <source>
        <dbReference type="EMBL" id="RZU36905.1"/>
    </source>
</evidence>
<keyword evidence="2" id="KW-1185">Reference proteome</keyword>
<protein>
    <submittedName>
        <fullName evidence="1">Uncharacterized protein</fullName>
    </submittedName>
</protein>
<organism evidence="1 2">
    <name type="scientific">Fluviicoccus keumensis</name>
    <dbReference type="NCBI Taxonomy" id="1435465"/>
    <lineage>
        <taxon>Bacteria</taxon>
        <taxon>Pseudomonadati</taxon>
        <taxon>Pseudomonadota</taxon>
        <taxon>Gammaproteobacteria</taxon>
        <taxon>Moraxellales</taxon>
        <taxon>Moraxellaceae</taxon>
        <taxon>Fluviicoccus</taxon>
    </lineage>
</organism>
<dbReference type="RefSeq" id="WP_130415493.1">
    <property type="nucleotide sequence ID" value="NZ_SHKX01000016.1"/>
</dbReference>
<evidence type="ECO:0000313" key="2">
    <source>
        <dbReference type="Proteomes" id="UP000292423"/>
    </source>
</evidence>
<dbReference type="EMBL" id="SHKX01000016">
    <property type="protein sequence ID" value="RZU36905.1"/>
    <property type="molecule type" value="Genomic_DNA"/>
</dbReference>
<reference evidence="1 2" key="1">
    <citation type="submission" date="2019-02" db="EMBL/GenBank/DDBJ databases">
        <title>Genomic Encyclopedia of Type Strains, Phase IV (KMG-IV): sequencing the most valuable type-strain genomes for metagenomic binning, comparative biology and taxonomic classification.</title>
        <authorList>
            <person name="Goeker M."/>
        </authorList>
    </citation>
    <scope>NUCLEOTIDE SEQUENCE [LARGE SCALE GENOMIC DNA]</scope>
    <source>
        <strain evidence="1 2">DSM 105135</strain>
    </source>
</reference>
<dbReference type="Proteomes" id="UP000292423">
    <property type="component" value="Unassembled WGS sequence"/>
</dbReference>
<sequence length="181" mass="19789">MKIGDAVKIITNLENAVCGLQGAFRLNVSMPEEPIKKWLTNWPMTLHGAQSVSAPEVRSAFGVYVIATYPEGDVIYVGKATPGARNDTSDRTIDHHLTGEMLVRVGRPPSVAIPGIMFHKGSLLAAPRMTETAKSRVQKGDLTIALLMIEPWQFSSYVETYLRAAIHVHDGILPLANERIG</sequence>
<dbReference type="OrthoDB" id="400623at72274"/>
<dbReference type="AlphaFoldDB" id="A0A4Q7YK85"/>
<name>A0A4Q7YK85_9GAMM</name>
<comment type="caution">
    <text evidence="1">The sequence shown here is derived from an EMBL/GenBank/DDBJ whole genome shotgun (WGS) entry which is preliminary data.</text>
</comment>
<gene>
    <name evidence="1" type="ORF">EV700_3118</name>
</gene>